<evidence type="ECO:0000256" key="1">
    <source>
        <dbReference type="ARBA" id="ARBA00001966"/>
    </source>
</evidence>
<dbReference type="Proteomes" id="UP000615234">
    <property type="component" value="Unassembled WGS sequence"/>
</dbReference>
<dbReference type="PANTHER" id="PTHR43583:SF1">
    <property type="entry name" value="2-IMINOACETATE SYNTHASE"/>
    <property type="match status" value="1"/>
</dbReference>
<name>A0A8I0AI85_9FIRM</name>
<dbReference type="CDD" id="cd01335">
    <property type="entry name" value="Radical_SAM"/>
    <property type="match status" value="1"/>
</dbReference>
<dbReference type="InterPro" id="IPR013785">
    <property type="entry name" value="Aldolase_TIM"/>
</dbReference>
<evidence type="ECO:0000256" key="4">
    <source>
        <dbReference type="ARBA" id="ARBA00022723"/>
    </source>
</evidence>
<gene>
    <name evidence="8" type="primary">thiH</name>
    <name evidence="8" type="ORF">H8S09_00710</name>
</gene>
<dbReference type="SFLD" id="SFLDG01081">
    <property type="entry name" value="cleavage_of_the_Ca-Cb_bond_in"/>
    <property type="match status" value="1"/>
</dbReference>
<reference evidence="8 9" key="1">
    <citation type="submission" date="2020-08" db="EMBL/GenBank/DDBJ databases">
        <title>Genome public.</title>
        <authorList>
            <person name="Liu C."/>
            <person name="Sun Q."/>
        </authorList>
    </citation>
    <scope>NUCLEOTIDE SEQUENCE [LARGE SCALE GENOMIC DNA]</scope>
    <source>
        <strain evidence="8 9">NSJ-10</strain>
    </source>
</reference>
<evidence type="ECO:0000259" key="7">
    <source>
        <dbReference type="SMART" id="SM00876"/>
    </source>
</evidence>
<protein>
    <submittedName>
        <fullName evidence="8">2-iminoacetate synthase ThiH</fullName>
        <ecNumber evidence="8">4.1.99.19</ecNumber>
    </submittedName>
</protein>
<evidence type="ECO:0000256" key="5">
    <source>
        <dbReference type="ARBA" id="ARBA00023004"/>
    </source>
</evidence>
<evidence type="ECO:0000256" key="2">
    <source>
        <dbReference type="ARBA" id="ARBA00022485"/>
    </source>
</evidence>
<dbReference type="SFLD" id="SFLDS00029">
    <property type="entry name" value="Radical_SAM"/>
    <property type="match status" value="1"/>
</dbReference>
<dbReference type="SMART" id="SM00876">
    <property type="entry name" value="BATS"/>
    <property type="match status" value="1"/>
</dbReference>
<dbReference type="Pfam" id="PF06968">
    <property type="entry name" value="BATS"/>
    <property type="match status" value="1"/>
</dbReference>
<keyword evidence="6" id="KW-0411">Iron-sulfur</keyword>
<organism evidence="8 9">
    <name type="scientific">Coprococcus hominis</name>
    <name type="common">ex Liu et al. 2022</name>
    <dbReference type="NCBI Taxonomy" id="2763039"/>
    <lineage>
        <taxon>Bacteria</taxon>
        <taxon>Bacillati</taxon>
        <taxon>Bacillota</taxon>
        <taxon>Clostridia</taxon>
        <taxon>Lachnospirales</taxon>
        <taxon>Lachnospiraceae</taxon>
        <taxon>Coprococcus</taxon>
    </lineage>
</organism>
<dbReference type="PANTHER" id="PTHR43583">
    <property type="entry name" value="2-IMINOACETATE SYNTHASE"/>
    <property type="match status" value="1"/>
</dbReference>
<dbReference type="InterPro" id="IPR058240">
    <property type="entry name" value="rSAM_sf"/>
</dbReference>
<dbReference type="InterPro" id="IPR034428">
    <property type="entry name" value="ThiH/NoCL/HydG-like"/>
</dbReference>
<comment type="caution">
    <text evidence="8">The sequence shown here is derived from an EMBL/GenBank/DDBJ whole genome shotgun (WGS) entry which is preliminary data.</text>
</comment>
<dbReference type="SFLD" id="SFLDF00301">
    <property type="entry name" value="2-iminoacetate_synthase_(ThiH)"/>
    <property type="match status" value="1"/>
</dbReference>
<dbReference type="InterPro" id="IPR010722">
    <property type="entry name" value="BATS_dom"/>
</dbReference>
<dbReference type="GO" id="GO:0051539">
    <property type="term" value="F:4 iron, 4 sulfur cluster binding"/>
    <property type="evidence" value="ECO:0007669"/>
    <property type="project" value="UniProtKB-KW"/>
</dbReference>
<dbReference type="AlphaFoldDB" id="A0A8I0AI85"/>
<dbReference type="EC" id="4.1.99.19" evidence="8"/>
<dbReference type="GO" id="GO:0005506">
    <property type="term" value="F:iron ion binding"/>
    <property type="evidence" value="ECO:0007669"/>
    <property type="project" value="InterPro"/>
</dbReference>
<evidence type="ECO:0000256" key="6">
    <source>
        <dbReference type="ARBA" id="ARBA00023014"/>
    </source>
</evidence>
<keyword evidence="4" id="KW-0479">Metal-binding</keyword>
<sequence>MNEENQVYFVDSDKLPQEALARKHRLEQDASFRTNHMEYMEGMQVIDSDIKDKVLAAMDAYDYDSYTAADVERALSHESCTIEDFKALLSPAAAPYLEQMARKAEEITKNHFGNTVYIFTPLYIANYCQNYCIYCGFNCYNNIRRKKLTMEEIEHEMQVIAHTGMEEILILTGESRAYSDVTYIGEAVKIARKYFKNIGIEIYPVNVDEYKYLHECGVDYVTVFQETYNTDKYETLHLMGHKRVWPYRFDAQERALMGGMRGAGFSALLGLDDFRKDALATALHVYYINRKYPHAELSLSCPRLRPIVNNEKINPRDVGEKELCQVLCAYRMFLPFAGITVSSRESATFRNGITKICATKVSAGVSTGIGDHEEKYEGKEDADVGDEQFEINDDRSFTSMYQDMEKGGLQPVLNDYIYV</sequence>
<dbReference type="Pfam" id="PF04055">
    <property type="entry name" value="Radical_SAM"/>
    <property type="match status" value="1"/>
</dbReference>
<keyword evidence="2" id="KW-0004">4Fe-4S</keyword>
<evidence type="ECO:0000313" key="8">
    <source>
        <dbReference type="EMBL" id="MBC5661426.1"/>
    </source>
</evidence>
<keyword evidence="9" id="KW-1185">Reference proteome</keyword>
<dbReference type="Gene3D" id="3.20.20.70">
    <property type="entry name" value="Aldolase class I"/>
    <property type="match status" value="1"/>
</dbReference>
<dbReference type="RefSeq" id="WP_186847216.1">
    <property type="nucleotide sequence ID" value="NZ_JACOOX010000001.1"/>
</dbReference>
<keyword evidence="8" id="KW-0456">Lyase</keyword>
<comment type="cofactor">
    <cofactor evidence="1">
        <name>[4Fe-4S] cluster</name>
        <dbReference type="ChEBI" id="CHEBI:49883"/>
    </cofactor>
</comment>
<dbReference type="GO" id="GO:0036355">
    <property type="term" value="F:2-iminoacetate synthase activity"/>
    <property type="evidence" value="ECO:0007669"/>
    <property type="project" value="UniProtKB-EC"/>
</dbReference>
<accession>A0A8I0AI85</accession>
<evidence type="ECO:0000256" key="3">
    <source>
        <dbReference type="ARBA" id="ARBA00022691"/>
    </source>
</evidence>
<dbReference type="InterPro" id="IPR012726">
    <property type="entry name" value="ThiH"/>
</dbReference>
<dbReference type="EMBL" id="JACOOX010000001">
    <property type="protein sequence ID" value="MBC5661426.1"/>
    <property type="molecule type" value="Genomic_DNA"/>
</dbReference>
<evidence type="ECO:0000313" key="9">
    <source>
        <dbReference type="Proteomes" id="UP000615234"/>
    </source>
</evidence>
<dbReference type="SUPFAM" id="SSF102114">
    <property type="entry name" value="Radical SAM enzymes"/>
    <property type="match status" value="1"/>
</dbReference>
<keyword evidence="5" id="KW-0408">Iron</keyword>
<keyword evidence="3" id="KW-0949">S-adenosyl-L-methionine</keyword>
<dbReference type="NCBIfam" id="TIGR02351">
    <property type="entry name" value="thiH"/>
    <property type="match status" value="1"/>
</dbReference>
<proteinExistence type="predicted"/>
<dbReference type="SFLD" id="SFLDG01060">
    <property type="entry name" value="BATS_domain_containing"/>
    <property type="match status" value="1"/>
</dbReference>
<feature type="domain" description="Biotin and thiamin synthesis-associated" evidence="7">
    <location>
        <begin position="300"/>
        <end position="411"/>
    </location>
</feature>
<dbReference type="InterPro" id="IPR007197">
    <property type="entry name" value="rSAM"/>
</dbReference>